<organism evidence="2 3">
    <name type="scientific">Hyaloscypha bicolor E</name>
    <dbReference type="NCBI Taxonomy" id="1095630"/>
    <lineage>
        <taxon>Eukaryota</taxon>
        <taxon>Fungi</taxon>
        <taxon>Dikarya</taxon>
        <taxon>Ascomycota</taxon>
        <taxon>Pezizomycotina</taxon>
        <taxon>Leotiomycetes</taxon>
        <taxon>Helotiales</taxon>
        <taxon>Hyaloscyphaceae</taxon>
        <taxon>Hyaloscypha</taxon>
        <taxon>Hyaloscypha bicolor</taxon>
    </lineage>
</organism>
<dbReference type="GeneID" id="36596679"/>
<keyword evidence="3" id="KW-1185">Reference proteome</keyword>
<dbReference type="RefSeq" id="XP_024735495.1">
    <property type="nucleotide sequence ID" value="XM_024888603.1"/>
</dbReference>
<dbReference type="Proteomes" id="UP000235371">
    <property type="component" value="Unassembled WGS sequence"/>
</dbReference>
<dbReference type="EMBL" id="KZ613817">
    <property type="protein sequence ID" value="PMD58591.1"/>
    <property type="molecule type" value="Genomic_DNA"/>
</dbReference>
<name>A0A2J6T6D5_9HELO</name>
<keyword evidence="1" id="KW-0812">Transmembrane</keyword>
<keyword evidence="1" id="KW-1133">Transmembrane helix</keyword>
<evidence type="ECO:0000313" key="2">
    <source>
        <dbReference type="EMBL" id="PMD58591.1"/>
    </source>
</evidence>
<sequence>MLELSTRPALVAYNIDTSHRIFKLPLGLVLFVSCVIMAFQISLHSLPLSNSLLFPDMVGALIIP</sequence>
<proteinExistence type="predicted"/>
<evidence type="ECO:0000256" key="1">
    <source>
        <dbReference type="SAM" id="Phobius"/>
    </source>
</evidence>
<dbReference type="PROSITE" id="PS51257">
    <property type="entry name" value="PROKAR_LIPOPROTEIN"/>
    <property type="match status" value="1"/>
</dbReference>
<accession>A0A2J6T6D5</accession>
<keyword evidence="1" id="KW-0472">Membrane</keyword>
<feature type="transmembrane region" description="Helical" evidence="1">
    <location>
        <begin position="21"/>
        <end position="43"/>
    </location>
</feature>
<gene>
    <name evidence="2" type="ORF">K444DRAFT_724042</name>
</gene>
<dbReference type="InParanoid" id="A0A2J6T6D5"/>
<dbReference type="AlphaFoldDB" id="A0A2J6T6D5"/>
<protein>
    <submittedName>
        <fullName evidence="2">Uncharacterized protein</fullName>
    </submittedName>
</protein>
<reference evidence="2 3" key="1">
    <citation type="submission" date="2016-04" db="EMBL/GenBank/DDBJ databases">
        <title>A degradative enzymes factory behind the ericoid mycorrhizal symbiosis.</title>
        <authorList>
            <consortium name="DOE Joint Genome Institute"/>
            <person name="Martino E."/>
            <person name="Morin E."/>
            <person name="Grelet G."/>
            <person name="Kuo A."/>
            <person name="Kohler A."/>
            <person name="Daghino S."/>
            <person name="Barry K."/>
            <person name="Choi C."/>
            <person name="Cichocki N."/>
            <person name="Clum A."/>
            <person name="Copeland A."/>
            <person name="Hainaut M."/>
            <person name="Haridas S."/>
            <person name="Labutti K."/>
            <person name="Lindquist E."/>
            <person name="Lipzen A."/>
            <person name="Khouja H.-R."/>
            <person name="Murat C."/>
            <person name="Ohm R."/>
            <person name="Olson A."/>
            <person name="Spatafora J."/>
            <person name="Veneault-Fourrey C."/>
            <person name="Henrissat B."/>
            <person name="Grigoriev I."/>
            <person name="Martin F."/>
            <person name="Perotto S."/>
        </authorList>
    </citation>
    <scope>NUCLEOTIDE SEQUENCE [LARGE SCALE GENOMIC DNA]</scope>
    <source>
        <strain evidence="2 3">E</strain>
    </source>
</reference>
<evidence type="ECO:0000313" key="3">
    <source>
        <dbReference type="Proteomes" id="UP000235371"/>
    </source>
</evidence>